<evidence type="ECO:0000256" key="2">
    <source>
        <dbReference type="ARBA" id="ARBA00005550"/>
    </source>
</evidence>
<comment type="function">
    <text evidence="1 7">Required for growth under high-pressure and low-temperature conditions.</text>
</comment>
<dbReference type="STRING" id="1109443.G4TA76"/>
<protein>
    <recommendedName>
        <fullName evidence="3 7">Defect at low temperature protein 1</fullName>
    </recommendedName>
</protein>
<organism evidence="8 9">
    <name type="scientific">Serendipita indica (strain DSM 11827)</name>
    <name type="common">Root endophyte fungus</name>
    <name type="synonym">Piriformospora indica</name>
    <dbReference type="NCBI Taxonomy" id="1109443"/>
    <lineage>
        <taxon>Eukaryota</taxon>
        <taxon>Fungi</taxon>
        <taxon>Dikarya</taxon>
        <taxon>Basidiomycota</taxon>
        <taxon>Agaricomycotina</taxon>
        <taxon>Agaricomycetes</taxon>
        <taxon>Sebacinales</taxon>
        <taxon>Serendipitaceae</taxon>
        <taxon>Serendipita</taxon>
    </lineage>
</organism>
<reference evidence="8 9" key="1">
    <citation type="journal article" date="2011" name="PLoS Pathog.">
        <title>Endophytic Life Strategies Decoded by Genome and Transcriptome Analyses of the Mutualistic Root Symbiont Piriformospora indica.</title>
        <authorList>
            <person name="Zuccaro A."/>
            <person name="Lahrmann U."/>
            <person name="Guldener U."/>
            <person name="Langen G."/>
            <person name="Pfiffi S."/>
            <person name="Biedenkopf D."/>
            <person name="Wong P."/>
            <person name="Samans B."/>
            <person name="Grimm C."/>
            <person name="Basiewicz M."/>
            <person name="Murat C."/>
            <person name="Martin F."/>
            <person name="Kogel K.H."/>
        </authorList>
    </citation>
    <scope>NUCLEOTIDE SEQUENCE [LARGE SCALE GENOMIC DNA]</scope>
    <source>
        <strain evidence="8 9">DSM 11827</strain>
    </source>
</reference>
<evidence type="ECO:0000256" key="5">
    <source>
        <dbReference type="ARBA" id="ARBA00022989"/>
    </source>
</evidence>
<evidence type="ECO:0000313" key="8">
    <source>
        <dbReference type="EMBL" id="CCA68214.1"/>
    </source>
</evidence>
<keyword evidence="5 7" id="KW-1133">Transmembrane helix</keyword>
<feature type="transmembrane region" description="Helical" evidence="7">
    <location>
        <begin position="7"/>
        <end position="30"/>
    </location>
</feature>
<accession>G4TA76</accession>
<dbReference type="OrthoDB" id="337038at2759"/>
<gene>
    <name evidence="7" type="primary">DLT1</name>
    <name evidence="8" type="ORF">PIIN_02080</name>
</gene>
<comment type="subcellular location">
    <subcellularLocation>
        <location evidence="7">Membrane</location>
        <topology evidence="7">Multi-pass membrane protein</topology>
    </subcellularLocation>
</comment>
<dbReference type="InParanoid" id="G4TA76"/>
<dbReference type="AlphaFoldDB" id="G4TA76"/>
<evidence type="ECO:0000256" key="3">
    <source>
        <dbReference type="ARBA" id="ARBA00021353"/>
    </source>
</evidence>
<evidence type="ECO:0000256" key="4">
    <source>
        <dbReference type="ARBA" id="ARBA00022692"/>
    </source>
</evidence>
<evidence type="ECO:0000313" key="9">
    <source>
        <dbReference type="Proteomes" id="UP000007148"/>
    </source>
</evidence>
<comment type="similarity">
    <text evidence="2 7">Belongs to the DLT1 family.</text>
</comment>
<dbReference type="EMBL" id="CAFZ01000028">
    <property type="protein sequence ID" value="CCA68214.1"/>
    <property type="molecule type" value="Genomic_DNA"/>
</dbReference>
<name>G4TA76_SERID</name>
<dbReference type="InterPro" id="IPR038869">
    <property type="entry name" value="DLT1"/>
</dbReference>
<dbReference type="OMA" id="YREARAC"/>
<proteinExistence type="inferred from homology"/>
<dbReference type="Proteomes" id="UP000007148">
    <property type="component" value="Unassembled WGS sequence"/>
</dbReference>
<feature type="transmembrane region" description="Helical" evidence="7">
    <location>
        <begin position="42"/>
        <end position="64"/>
    </location>
</feature>
<keyword evidence="6 7" id="KW-0472">Membrane</keyword>
<dbReference type="GO" id="GO:0016020">
    <property type="term" value="C:membrane"/>
    <property type="evidence" value="ECO:0007669"/>
    <property type="project" value="UniProtKB-SubCell"/>
</dbReference>
<keyword evidence="9" id="KW-1185">Reference proteome</keyword>
<comment type="caution">
    <text evidence="8">The sequence shown here is derived from an EMBL/GenBank/DDBJ whole genome shotgun (WGS) entry which is preliminary data.</text>
</comment>
<dbReference type="HOGENOM" id="CLU_924744_0_0_1"/>
<evidence type="ECO:0000256" key="7">
    <source>
        <dbReference type="RuleBase" id="RU367100"/>
    </source>
</evidence>
<dbReference type="PANTHER" id="PTHR40021:SF1">
    <property type="entry name" value="DEFECT AT LOW TEMPERATURE PROTEIN 1"/>
    <property type="match status" value="1"/>
</dbReference>
<evidence type="ECO:0000256" key="6">
    <source>
        <dbReference type="ARBA" id="ARBA00023136"/>
    </source>
</evidence>
<sequence>MFQFISTAGFVFLFITCLAFILLTALPIFGQLVFIDDVNLRIWDFVLFGLPYLVTALAVFVCGLQRQYMLTYRLERVPRGSIVLQTDDAPRDVVDLVRTEYLRCSAIAYEALPTTGSQPGWGRPGTIYDGMNFKRAFLDAVEKIDATAREILPSLPRMPYPFQLCVHLRPLLGILPEAEKEAKEIDKFVRLVVYSENGQDEVVGERLRYSEAKSATEMTEEEYERAMVAVNGLQAILGKEKQYLESDYSSVSDQLSESRSMSHRRRSSVYGSERQRRMDFRYEVQEPYDDRLDSGFRFGRL</sequence>
<dbReference type="eggNOG" id="ENOG502RAJJ">
    <property type="taxonomic scope" value="Eukaryota"/>
</dbReference>
<evidence type="ECO:0000256" key="1">
    <source>
        <dbReference type="ARBA" id="ARBA00002489"/>
    </source>
</evidence>
<dbReference type="PANTHER" id="PTHR40021">
    <property type="entry name" value="DEFECT AT LOW TEMPERATURE PROTEIN 1"/>
    <property type="match status" value="1"/>
</dbReference>
<keyword evidence="4 7" id="KW-0812">Transmembrane</keyword>